<evidence type="ECO:0000313" key="3">
    <source>
        <dbReference type="EMBL" id="CEM48042.1"/>
    </source>
</evidence>
<dbReference type="InterPro" id="IPR050951">
    <property type="entry name" value="Retrovirus_Pol_polyprotein"/>
</dbReference>
<dbReference type="SUPFAM" id="SSF53098">
    <property type="entry name" value="Ribonuclease H-like"/>
    <property type="match status" value="1"/>
</dbReference>
<dbReference type="VEuPathDB" id="CryptoDB:Cvel_31837"/>
<sequence>MTVDAILTVVCQLSKYMWFLPTRKEADAVETAKLFYDEVVYEHGHPKSIVSDRDSRFLFAFSKTLHFLADTKLLFSTSTYPQTDGQTERDNRTIDQMLPNRCFVVDHQEEWVEHLKEMQFAYRTSVHPLLGRAPYQVACGDSHRQPQTFPALLNPHHASKQASDTWKDRTTILQEVKDRLNQARERAARFANLKRREEIFKKGDWVLVHWKFFQGEKLPGGEKRKLAAVFYGPFEIECRVGEVAYELVFLEGIRRHPVLHVSFLKRYEFKEGEQSPPSVRLLGFEEREYEMEKVIDKRRERRQVYYLVHWIGDTEENVSWEPAANLKRAQATIQDFKKKQARK</sequence>
<evidence type="ECO:0000259" key="2">
    <source>
        <dbReference type="PROSITE" id="PS50994"/>
    </source>
</evidence>
<dbReference type="InterPro" id="IPR001584">
    <property type="entry name" value="Integrase_cat-core"/>
</dbReference>
<dbReference type="InterPro" id="IPR056924">
    <property type="entry name" value="SH3_Tf2-1"/>
</dbReference>
<dbReference type="InterPro" id="IPR000953">
    <property type="entry name" value="Chromo/chromo_shadow_dom"/>
</dbReference>
<dbReference type="EMBL" id="CDMZ01003914">
    <property type="protein sequence ID" value="CEM48042.1"/>
    <property type="molecule type" value="Genomic_DNA"/>
</dbReference>
<evidence type="ECO:0000259" key="1">
    <source>
        <dbReference type="PROSITE" id="PS50013"/>
    </source>
</evidence>
<dbReference type="PROSITE" id="PS50013">
    <property type="entry name" value="CHROMO_2"/>
    <property type="match status" value="1"/>
</dbReference>
<reference evidence="3" key="1">
    <citation type="submission" date="2014-11" db="EMBL/GenBank/DDBJ databases">
        <authorList>
            <person name="Otto D Thomas"/>
            <person name="Naeem Raeece"/>
        </authorList>
    </citation>
    <scope>NUCLEOTIDE SEQUENCE</scope>
</reference>
<dbReference type="PANTHER" id="PTHR37984:SF5">
    <property type="entry name" value="PROTEIN NYNRIN-LIKE"/>
    <property type="match status" value="1"/>
</dbReference>
<protein>
    <recommendedName>
        <fullName evidence="4">Integrase catalytic domain-containing protein</fullName>
    </recommendedName>
</protein>
<dbReference type="CDD" id="cd00024">
    <property type="entry name" value="CD_CSD"/>
    <property type="match status" value="1"/>
</dbReference>
<dbReference type="PROSITE" id="PS50994">
    <property type="entry name" value="INTEGRASE"/>
    <property type="match status" value="1"/>
</dbReference>
<dbReference type="SMART" id="SM00298">
    <property type="entry name" value="CHROMO"/>
    <property type="match status" value="1"/>
</dbReference>
<dbReference type="GO" id="GO:0003676">
    <property type="term" value="F:nucleic acid binding"/>
    <property type="evidence" value="ECO:0007669"/>
    <property type="project" value="InterPro"/>
</dbReference>
<organism evidence="3">
    <name type="scientific">Chromera velia CCMP2878</name>
    <dbReference type="NCBI Taxonomy" id="1169474"/>
    <lineage>
        <taxon>Eukaryota</taxon>
        <taxon>Sar</taxon>
        <taxon>Alveolata</taxon>
        <taxon>Colpodellida</taxon>
        <taxon>Chromeraceae</taxon>
        <taxon>Chromera</taxon>
    </lineage>
</organism>
<dbReference type="SUPFAM" id="SSF54160">
    <property type="entry name" value="Chromo domain-like"/>
    <property type="match status" value="1"/>
</dbReference>
<dbReference type="PhylomeDB" id="A0A0G4HUK8"/>
<dbReference type="Pfam" id="PF24626">
    <property type="entry name" value="SH3_Tf2-1"/>
    <property type="match status" value="1"/>
</dbReference>
<feature type="domain" description="Chromo" evidence="1">
    <location>
        <begin position="289"/>
        <end position="343"/>
    </location>
</feature>
<dbReference type="AlphaFoldDB" id="A0A0G4HUK8"/>
<dbReference type="InterPro" id="IPR012337">
    <property type="entry name" value="RNaseH-like_sf"/>
</dbReference>
<proteinExistence type="predicted"/>
<dbReference type="InterPro" id="IPR016197">
    <property type="entry name" value="Chromo-like_dom_sf"/>
</dbReference>
<gene>
    <name evidence="3" type="ORF">Cvel_31837</name>
</gene>
<dbReference type="Pfam" id="PF00385">
    <property type="entry name" value="Chromo"/>
    <property type="match status" value="1"/>
</dbReference>
<dbReference type="Gene3D" id="3.30.420.10">
    <property type="entry name" value="Ribonuclease H-like superfamily/Ribonuclease H"/>
    <property type="match status" value="1"/>
</dbReference>
<dbReference type="Gene3D" id="2.40.50.40">
    <property type="match status" value="1"/>
</dbReference>
<name>A0A0G4HUK8_9ALVE</name>
<dbReference type="PANTHER" id="PTHR37984">
    <property type="entry name" value="PROTEIN CBG26694"/>
    <property type="match status" value="1"/>
</dbReference>
<dbReference type="GO" id="GO:0015074">
    <property type="term" value="P:DNA integration"/>
    <property type="evidence" value="ECO:0007669"/>
    <property type="project" value="InterPro"/>
</dbReference>
<feature type="domain" description="Integrase catalytic" evidence="2">
    <location>
        <begin position="1"/>
        <end position="142"/>
    </location>
</feature>
<accession>A0A0G4HUK8</accession>
<dbReference type="InterPro" id="IPR023780">
    <property type="entry name" value="Chromo_domain"/>
</dbReference>
<dbReference type="InterPro" id="IPR036397">
    <property type="entry name" value="RNaseH_sf"/>
</dbReference>
<evidence type="ECO:0008006" key="4">
    <source>
        <dbReference type="Google" id="ProtNLM"/>
    </source>
</evidence>